<evidence type="ECO:0000256" key="1">
    <source>
        <dbReference type="SAM" id="SignalP"/>
    </source>
</evidence>
<proteinExistence type="predicted"/>
<name>A0ABS4X7R0_9MICC</name>
<keyword evidence="1" id="KW-0732">Signal</keyword>
<dbReference type="SUPFAM" id="SSF52058">
    <property type="entry name" value="L domain-like"/>
    <property type="match status" value="1"/>
</dbReference>
<evidence type="ECO:0008006" key="4">
    <source>
        <dbReference type="Google" id="ProtNLM"/>
    </source>
</evidence>
<protein>
    <recommendedName>
        <fullName evidence="4">Leucine-rich repeat domain-containing protein</fullName>
    </recommendedName>
</protein>
<dbReference type="Gene3D" id="2.60.40.2700">
    <property type="match status" value="3"/>
</dbReference>
<sequence>MKRLLTAVASATMLLTMLASPARAEWVIAVGDCIVGEKETVCTGPNISGLAKYPEITSLDLRVVPSDLHVLQDLPALGGLKLGNDGDTVPVPSDALKQLASLGIEDLKLRAPAQDLSVLASMPKLRFLDASGTDYSRAGQSLKDSATLETLHIGGGPNTDLSDLAQSQSLKSVAFIFRFKEPVVKVGETFTVPTFKGLDGKSFKFSQSEYDEAARPAGMNTFTAIHPARSSYMEWDYYETPVQAGDRSIGMSVYVAEGARFTATDVLKATKVKVSPEDETATKGTYLLARPESYNYPEYKKGYSCEWFRDGKATGVKSCTYKLTTADSNKNLDVLVTVTATQIASSFLTPVATKHRVKYTVLDLFNHKVKVTGTTKVGSKLKAETGKTPSGTKKSYRWMRDGKSIKGATHSTYTPTATDLNRRLSVKVSASKSGFVSLSKTSSKTAKIGKGSLKIKKYPAISGSHKTGKTLNAKSGTWSAKPDKYRYQWYRNGAAISKASKSSYRFSARDHGKVIYVKVTAHKKGYASKSVNSRVR</sequence>
<dbReference type="EMBL" id="JAGIOF010000001">
    <property type="protein sequence ID" value="MBP2384517.1"/>
    <property type="molecule type" value="Genomic_DNA"/>
</dbReference>
<feature type="signal peptide" evidence="1">
    <location>
        <begin position="1"/>
        <end position="24"/>
    </location>
</feature>
<dbReference type="RefSeq" id="WP_209995163.1">
    <property type="nucleotide sequence ID" value="NZ_BAAAJY010000008.1"/>
</dbReference>
<dbReference type="Proteomes" id="UP001296993">
    <property type="component" value="Unassembled WGS sequence"/>
</dbReference>
<feature type="chain" id="PRO_5046510397" description="Leucine-rich repeat domain-containing protein" evidence="1">
    <location>
        <begin position="25"/>
        <end position="536"/>
    </location>
</feature>
<evidence type="ECO:0000313" key="3">
    <source>
        <dbReference type="Proteomes" id="UP001296993"/>
    </source>
</evidence>
<reference evidence="2 3" key="1">
    <citation type="submission" date="2021-03" db="EMBL/GenBank/DDBJ databases">
        <title>Sequencing the genomes of 1000 actinobacteria strains.</title>
        <authorList>
            <person name="Klenk H.-P."/>
        </authorList>
    </citation>
    <scope>NUCLEOTIDE SEQUENCE [LARGE SCALE GENOMIC DNA]</scope>
    <source>
        <strain evidence="2 3">DSM 15797</strain>
    </source>
</reference>
<accession>A0ABS4X7R0</accession>
<dbReference type="Gene3D" id="3.80.10.10">
    <property type="entry name" value="Ribonuclease Inhibitor"/>
    <property type="match status" value="1"/>
</dbReference>
<dbReference type="InterPro" id="IPR032675">
    <property type="entry name" value="LRR_dom_sf"/>
</dbReference>
<evidence type="ECO:0000313" key="2">
    <source>
        <dbReference type="EMBL" id="MBP2384517.1"/>
    </source>
</evidence>
<comment type="caution">
    <text evidence="2">The sequence shown here is derived from an EMBL/GenBank/DDBJ whole genome shotgun (WGS) entry which is preliminary data.</text>
</comment>
<gene>
    <name evidence="2" type="ORF">JOF47_000028</name>
</gene>
<organism evidence="2 3">
    <name type="scientific">Paeniglutamicibacter kerguelensis</name>
    <dbReference type="NCBI Taxonomy" id="254788"/>
    <lineage>
        <taxon>Bacteria</taxon>
        <taxon>Bacillati</taxon>
        <taxon>Actinomycetota</taxon>
        <taxon>Actinomycetes</taxon>
        <taxon>Micrococcales</taxon>
        <taxon>Micrococcaceae</taxon>
        <taxon>Paeniglutamicibacter</taxon>
    </lineage>
</organism>
<keyword evidence="3" id="KW-1185">Reference proteome</keyword>